<evidence type="ECO:0000256" key="2">
    <source>
        <dbReference type="ARBA" id="ARBA00022448"/>
    </source>
</evidence>
<dbReference type="EMBL" id="BNJQ01000010">
    <property type="protein sequence ID" value="GHP05375.1"/>
    <property type="molecule type" value="Genomic_DNA"/>
</dbReference>
<dbReference type="Gene3D" id="1.20.1740.10">
    <property type="entry name" value="Amino acid/polyamine transporter I"/>
    <property type="match status" value="1"/>
</dbReference>
<evidence type="ECO:0000256" key="4">
    <source>
        <dbReference type="ARBA" id="ARBA00022519"/>
    </source>
</evidence>
<keyword evidence="7 9" id="KW-0472">Membrane</keyword>
<feature type="transmembrane region" description="Helical" evidence="9">
    <location>
        <begin position="651"/>
        <end position="671"/>
    </location>
</feature>
<feature type="transmembrane region" description="Helical" evidence="9">
    <location>
        <begin position="683"/>
        <end position="702"/>
    </location>
</feature>
<keyword evidence="11" id="KW-1185">Reference proteome</keyword>
<feature type="transmembrane region" description="Helical" evidence="9">
    <location>
        <begin position="825"/>
        <end position="850"/>
    </location>
</feature>
<keyword evidence="6 9" id="KW-1133">Transmembrane helix</keyword>
<dbReference type="AlphaFoldDB" id="A0A830HEC3"/>
<feature type="transmembrane region" description="Helical" evidence="9">
    <location>
        <begin position="487"/>
        <end position="510"/>
    </location>
</feature>
<feature type="transmembrane region" description="Helical" evidence="9">
    <location>
        <begin position="454"/>
        <end position="475"/>
    </location>
</feature>
<protein>
    <submittedName>
        <fullName evidence="10">Uncharacterized protein</fullName>
    </submittedName>
</protein>
<feature type="transmembrane region" description="Helical" evidence="9">
    <location>
        <begin position="745"/>
        <end position="767"/>
    </location>
</feature>
<feature type="region of interest" description="Disordered" evidence="8">
    <location>
        <begin position="776"/>
        <end position="801"/>
    </location>
</feature>
<evidence type="ECO:0000313" key="10">
    <source>
        <dbReference type="EMBL" id="GHP05375.1"/>
    </source>
</evidence>
<gene>
    <name evidence="10" type="ORF">PPROV_000412600</name>
</gene>
<feature type="compositionally biased region" description="Polar residues" evidence="8">
    <location>
        <begin position="86"/>
        <end position="97"/>
    </location>
</feature>
<reference evidence="10" key="1">
    <citation type="submission" date="2020-10" db="EMBL/GenBank/DDBJ databases">
        <title>Unveiling of a novel bifunctional photoreceptor, Dualchrome1, isolated from a cosmopolitan green alga.</title>
        <authorList>
            <person name="Suzuki S."/>
            <person name="Kawachi M."/>
        </authorList>
    </citation>
    <scope>NUCLEOTIDE SEQUENCE</scope>
    <source>
        <strain evidence="10">NIES 2893</strain>
    </source>
</reference>
<feature type="compositionally biased region" description="Low complexity" evidence="8">
    <location>
        <begin position="126"/>
        <end position="146"/>
    </location>
</feature>
<feature type="transmembrane region" description="Helical" evidence="9">
    <location>
        <begin position="617"/>
        <end position="639"/>
    </location>
</feature>
<feature type="region of interest" description="Disordered" evidence="8">
    <location>
        <begin position="86"/>
        <end position="156"/>
    </location>
</feature>
<evidence type="ECO:0000256" key="5">
    <source>
        <dbReference type="ARBA" id="ARBA00022692"/>
    </source>
</evidence>
<dbReference type="Proteomes" id="UP000660262">
    <property type="component" value="Unassembled WGS sequence"/>
</dbReference>
<keyword evidence="2" id="KW-0813">Transport</keyword>
<accession>A0A830HEC3</accession>
<dbReference type="OrthoDB" id="2014999at2759"/>
<dbReference type="InterPro" id="IPR013785">
    <property type="entry name" value="Aldolase_TIM"/>
</dbReference>
<feature type="transmembrane region" description="Helical" evidence="9">
    <location>
        <begin position="856"/>
        <end position="874"/>
    </location>
</feature>
<feature type="compositionally biased region" description="Basic residues" evidence="8">
    <location>
        <begin position="106"/>
        <end position="116"/>
    </location>
</feature>
<organism evidence="10 11">
    <name type="scientific">Pycnococcus provasolii</name>
    <dbReference type="NCBI Taxonomy" id="41880"/>
    <lineage>
        <taxon>Eukaryota</taxon>
        <taxon>Viridiplantae</taxon>
        <taxon>Chlorophyta</taxon>
        <taxon>Pseudoscourfieldiophyceae</taxon>
        <taxon>Pseudoscourfieldiales</taxon>
        <taxon>Pycnococcaceae</taxon>
        <taxon>Pycnococcus</taxon>
    </lineage>
</organism>
<dbReference type="Pfam" id="PF03222">
    <property type="entry name" value="Trp_Tyr_perm"/>
    <property type="match status" value="1"/>
</dbReference>
<evidence type="ECO:0000256" key="6">
    <source>
        <dbReference type="ARBA" id="ARBA00022989"/>
    </source>
</evidence>
<evidence type="ECO:0000256" key="3">
    <source>
        <dbReference type="ARBA" id="ARBA00022475"/>
    </source>
</evidence>
<evidence type="ECO:0000256" key="8">
    <source>
        <dbReference type="SAM" id="MobiDB-lite"/>
    </source>
</evidence>
<keyword evidence="4" id="KW-0997">Cell inner membrane</keyword>
<dbReference type="Gene3D" id="3.20.20.70">
    <property type="entry name" value="Aldolase class I"/>
    <property type="match status" value="1"/>
</dbReference>
<dbReference type="SUPFAM" id="SSF51391">
    <property type="entry name" value="Thiamin phosphate synthase"/>
    <property type="match status" value="1"/>
</dbReference>
<name>A0A830HEC3_9CHLO</name>
<dbReference type="PANTHER" id="PTHR32195:SF26">
    <property type="entry name" value="TRYPTOPHAN OR TYROSINE TRANSPORTER PROTEIN"/>
    <property type="match status" value="1"/>
</dbReference>
<keyword evidence="3" id="KW-1003">Cell membrane</keyword>
<dbReference type="PANTHER" id="PTHR32195">
    <property type="entry name" value="OS07G0662800 PROTEIN"/>
    <property type="match status" value="1"/>
</dbReference>
<evidence type="ECO:0000256" key="7">
    <source>
        <dbReference type="ARBA" id="ARBA00023136"/>
    </source>
</evidence>
<sequence>MSTSCGAPTPPSFSGVHNSVQVRAHHACRSLLQKGLHVRRLRVVTRDGTSRHDVFWGKAAGLTVGSQATPQSALFVVATYAASSAGSQTPLLSSRASTPVPLKLRSPQRRSRRQQQHKGTTNRRNAATTATTSSDEDTPTSSSSAAPDDEQQQKQKNTELVLQNTTPQALMLMLVVDPLSEEVESYITGTGRTRGFTHVLLADAPVTDTEFLKRAKILSSMCREEGLDFLVESRLGTARFTGADGLHIPTAKPTLPFPLLRSFVDEPWSQQGSYDEQDDEAQQENKKRILGCVVNNLQEAATAAVNNCDYVVVDVGIADEKLEEGEEEEEEEDDENLFDDEVLSTSGATGGVEDGAPLNMSRRLKKRILAMRRVLHTPGGRRVRLIASHELCMQLGGGVYGRGLSNAFDIGADGAQMVASRALAQMKQALIERQRAAAEAEATPKAILAPSGRVFGAAALIAGGTVGAGIIALPVKTAAAGFVPSAVALVAVWAFMNCTALLLLEMSLWFGPKSNVTTMALKTLGRPMKFICAALYLFIYMATLTAYIAEGASLSRGVVAAVAGYGSTALGGELAATLSGVVAVAQSKAVWIGASCCATFTAFFGAFVYAGPEPTDVVNSICLFFAMACYVTLVAIAAGSIRSDLLMRMNWGSAVSCLPIMVVSLTFHNIVPSMLSYLGTARRVVYAILIGSGIPLAMYLVWQMAILGTVDLSAAAVPGVPASGNQVMQALKETAGAFANECVRAFSLFAIITSFLGVLLGFIDFLLDLFPPKDHDKQSGEEEENDADTDASTNSEEDDDALADAPLTKAEKEAAANKQKWTRRLVATMAALTGPLIVASVCPTIFLPALEFSGSFRLILFGILPALMVWSGRYNGILGRGRKSCNVRGKDFRENSPDLTNKPWLPGGKPLLLLVGSIAVMVLGIEWHGKIARMMMG</sequence>
<evidence type="ECO:0000256" key="9">
    <source>
        <dbReference type="SAM" id="Phobius"/>
    </source>
</evidence>
<feature type="transmembrane region" description="Helical" evidence="9">
    <location>
        <begin position="589"/>
        <end position="610"/>
    </location>
</feature>
<dbReference type="GO" id="GO:0003333">
    <property type="term" value="P:amino acid transmembrane transport"/>
    <property type="evidence" value="ECO:0007669"/>
    <property type="project" value="InterPro"/>
</dbReference>
<keyword evidence="5 9" id="KW-0812">Transmembrane</keyword>
<evidence type="ECO:0000256" key="1">
    <source>
        <dbReference type="ARBA" id="ARBA00004429"/>
    </source>
</evidence>
<feature type="compositionally biased region" description="Acidic residues" evidence="8">
    <location>
        <begin position="781"/>
        <end position="801"/>
    </location>
</feature>
<feature type="transmembrane region" description="Helical" evidence="9">
    <location>
        <begin position="530"/>
        <end position="549"/>
    </location>
</feature>
<proteinExistence type="predicted"/>
<dbReference type="InterPro" id="IPR018227">
    <property type="entry name" value="Amino_acid_transport_2"/>
</dbReference>
<evidence type="ECO:0000313" key="11">
    <source>
        <dbReference type="Proteomes" id="UP000660262"/>
    </source>
</evidence>
<dbReference type="InterPro" id="IPR036206">
    <property type="entry name" value="ThiamineP_synth_sf"/>
</dbReference>
<comment type="subcellular location">
    <subcellularLocation>
        <location evidence="1">Cell inner membrane</location>
        <topology evidence="1">Multi-pass membrane protein</topology>
    </subcellularLocation>
</comment>
<comment type="caution">
    <text evidence="10">The sequence shown here is derived from an EMBL/GenBank/DDBJ whole genome shotgun (WGS) entry which is preliminary data.</text>
</comment>
<dbReference type="GO" id="GO:0005886">
    <property type="term" value="C:plasma membrane"/>
    <property type="evidence" value="ECO:0007669"/>
    <property type="project" value="UniProtKB-SubCell"/>
</dbReference>